<gene>
    <name evidence="1" type="ORF">GCM10022421_11840</name>
</gene>
<evidence type="ECO:0000313" key="1">
    <source>
        <dbReference type="EMBL" id="GAA3706405.1"/>
    </source>
</evidence>
<evidence type="ECO:0000313" key="2">
    <source>
        <dbReference type="Proteomes" id="UP001501479"/>
    </source>
</evidence>
<protein>
    <submittedName>
        <fullName evidence="1">Uncharacterized protein</fullName>
    </submittedName>
</protein>
<name>A0ABP7DMB6_9GAMM</name>
<keyword evidence="2" id="KW-1185">Reference proteome</keyword>
<proteinExistence type="predicted"/>
<accession>A0ABP7DMB6</accession>
<organism evidence="1 2">
    <name type="scientific">Oceanisphaera sediminis</name>
    <dbReference type="NCBI Taxonomy" id="981381"/>
    <lineage>
        <taxon>Bacteria</taxon>
        <taxon>Pseudomonadati</taxon>
        <taxon>Pseudomonadota</taxon>
        <taxon>Gammaproteobacteria</taxon>
        <taxon>Aeromonadales</taxon>
        <taxon>Aeromonadaceae</taxon>
        <taxon>Oceanisphaera</taxon>
    </lineage>
</organism>
<dbReference type="EMBL" id="BAABDS010000015">
    <property type="protein sequence ID" value="GAA3706405.1"/>
    <property type="molecule type" value="Genomic_DNA"/>
</dbReference>
<comment type="caution">
    <text evidence="1">The sequence shown here is derived from an EMBL/GenBank/DDBJ whole genome shotgun (WGS) entry which is preliminary data.</text>
</comment>
<dbReference type="Proteomes" id="UP001501479">
    <property type="component" value="Unassembled WGS sequence"/>
</dbReference>
<sequence length="60" mass="6670">MDVDLPDLCRRAQMEGTGNPTRVASFGADVMRYVPKKRNITRFNAHILAATKTQGLGEHI</sequence>
<reference evidence="2" key="1">
    <citation type="journal article" date="2019" name="Int. J. Syst. Evol. Microbiol.">
        <title>The Global Catalogue of Microorganisms (GCM) 10K type strain sequencing project: providing services to taxonomists for standard genome sequencing and annotation.</title>
        <authorList>
            <consortium name="The Broad Institute Genomics Platform"/>
            <consortium name="The Broad Institute Genome Sequencing Center for Infectious Disease"/>
            <person name="Wu L."/>
            <person name="Ma J."/>
        </authorList>
    </citation>
    <scope>NUCLEOTIDE SEQUENCE [LARGE SCALE GENOMIC DNA]</scope>
    <source>
        <strain evidence="2">JCM 17329</strain>
    </source>
</reference>